<comment type="caution">
    <text evidence="2">The sequence shown here is derived from an EMBL/GenBank/DDBJ whole genome shotgun (WGS) entry which is preliminary data.</text>
</comment>
<reference evidence="2 3" key="1">
    <citation type="submission" date="2024-07" db="EMBL/GenBank/DDBJ databases">
        <title>Novosphingobium kalidii RD2P27.</title>
        <authorList>
            <person name="Sun J.-Q."/>
        </authorList>
    </citation>
    <scope>NUCLEOTIDE SEQUENCE [LARGE SCALE GENOMIC DNA]</scope>
    <source>
        <strain evidence="2 3">RD2P27</strain>
    </source>
</reference>
<gene>
    <name evidence="2" type="ORF">ABVV53_11995</name>
</gene>
<dbReference type="Proteomes" id="UP001548713">
    <property type="component" value="Unassembled WGS sequence"/>
</dbReference>
<evidence type="ECO:0000313" key="2">
    <source>
        <dbReference type="EMBL" id="MET1756169.1"/>
    </source>
</evidence>
<keyword evidence="1" id="KW-0472">Membrane</keyword>
<organism evidence="2 3">
    <name type="scientific">Novosphingobium kalidii</name>
    <dbReference type="NCBI Taxonomy" id="3230299"/>
    <lineage>
        <taxon>Bacteria</taxon>
        <taxon>Pseudomonadati</taxon>
        <taxon>Pseudomonadota</taxon>
        <taxon>Alphaproteobacteria</taxon>
        <taxon>Sphingomonadales</taxon>
        <taxon>Sphingomonadaceae</taxon>
        <taxon>Novosphingobium</taxon>
    </lineage>
</organism>
<feature type="transmembrane region" description="Helical" evidence="1">
    <location>
        <begin position="20"/>
        <end position="41"/>
    </location>
</feature>
<protein>
    <submittedName>
        <fullName evidence="2">Flp family type IVb pilin</fullName>
    </submittedName>
</protein>
<dbReference type="RefSeq" id="WP_353984660.1">
    <property type="nucleotide sequence ID" value="NZ_JBEWLY010000019.1"/>
</dbReference>
<dbReference type="EMBL" id="JBEWLY010000019">
    <property type="protein sequence ID" value="MET1756169.1"/>
    <property type="molecule type" value="Genomic_DNA"/>
</dbReference>
<proteinExistence type="predicted"/>
<dbReference type="Pfam" id="PF04964">
    <property type="entry name" value="Flp_Fap"/>
    <property type="match status" value="1"/>
</dbReference>
<evidence type="ECO:0000256" key="1">
    <source>
        <dbReference type="SAM" id="Phobius"/>
    </source>
</evidence>
<sequence>MRGERILMRWLRDQRGATAVEYGLILSLIVIGLVGVLSGVAGETLKMWAFVQSESVKAHNGED</sequence>
<keyword evidence="1" id="KW-0812">Transmembrane</keyword>
<accession>A0ABV2D3G4</accession>
<keyword evidence="1" id="KW-1133">Transmembrane helix</keyword>
<dbReference type="InterPro" id="IPR007047">
    <property type="entry name" value="Flp_Fap"/>
</dbReference>
<name>A0ABV2D3G4_9SPHN</name>
<evidence type="ECO:0000313" key="3">
    <source>
        <dbReference type="Proteomes" id="UP001548713"/>
    </source>
</evidence>
<keyword evidence="3" id="KW-1185">Reference proteome</keyword>